<feature type="domain" description="C2H2-type" evidence="7">
    <location>
        <begin position="366"/>
        <end position="388"/>
    </location>
</feature>
<dbReference type="PANTHER" id="PTHR24379:SF117">
    <property type="entry name" value="ZINC FINGER PROTEIN WECKLE"/>
    <property type="match status" value="1"/>
</dbReference>
<evidence type="ECO:0000256" key="6">
    <source>
        <dbReference type="PROSITE-ProRule" id="PRU01263"/>
    </source>
</evidence>
<sequence>MAVDIKDLCRLCAKKEHILKDLNDENNKNILKMIHELLQIAISENDALPTKICLDCEEKMVSFQLFVLECYKVQENFQDMYLNDLSQKCQLKYETDHGNSNDGIPELKAEVKDEMDDLAASIDMESFSGGDMEMNFDNTDKTDSDSSDGITLASLKQGKHKDVSKNKTKRSPGCIKQKEISDEDREELERLLHKPKAKLKDFIKLQCEFCSKVFKSWSSLRVHYLKRHLSKPIAFCICGVAVTSESSVYKHVAGHKSERRKILKNTEFSPKIKVSDLIKFKCDECDIEFSSWYKLNSHTMWKHKTSPIVRCSCGISLNSKTVMYKHIQDHKAPDVLHCEKCPKTAKTFEELKKHKLRHVPKAERSFSCSSCDKVFATRDLAKSHEKSHIPIEQRKVFECEVCNEKFTTRSSAASHKRVVHDKIKSYVCDLCGYACGTNGELRQHRAIHSDDKPFTCRKCSKAFKTYSNLKTHMDTHEETSYVCFVCSRVLNSRRTLRKHLLVHDEKCSHICNYCNKAFKRRQTLKVHLAMHTGDKPLSCKWCDERFAYASTLRSHRLRAHPEKTSVHFANNYNAQVQQISQDYLKNEAVTVNNITKADIQ</sequence>
<dbReference type="AlphaFoldDB" id="A0AAV1IUA8"/>
<dbReference type="PANTHER" id="PTHR24379">
    <property type="entry name" value="KRAB AND ZINC FINGER DOMAIN-CONTAINING"/>
    <property type="match status" value="1"/>
</dbReference>
<dbReference type="Gene3D" id="3.30.160.60">
    <property type="entry name" value="Classic Zinc Finger"/>
    <property type="match status" value="7"/>
</dbReference>
<dbReference type="GO" id="GO:0032502">
    <property type="term" value="P:developmental process"/>
    <property type="evidence" value="ECO:0007669"/>
    <property type="project" value="UniProtKB-ARBA"/>
</dbReference>
<evidence type="ECO:0000313" key="9">
    <source>
        <dbReference type="EMBL" id="CAK1539991.1"/>
    </source>
</evidence>
<evidence type="ECO:0000259" key="7">
    <source>
        <dbReference type="PROSITE" id="PS50157"/>
    </source>
</evidence>
<dbReference type="Pfam" id="PF00096">
    <property type="entry name" value="zf-C2H2"/>
    <property type="match status" value="5"/>
</dbReference>
<dbReference type="Proteomes" id="UP001497472">
    <property type="component" value="Unassembled WGS sequence"/>
</dbReference>
<keyword evidence="3 5" id="KW-0863">Zinc-finger</keyword>
<dbReference type="SMART" id="SM00355">
    <property type="entry name" value="ZnF_C2H2"/>
    <property type="match status" value="11"/>
</dbReference>
<feature type="domain" description="C2H2-type" evidence="7">
    <location>
        <begin position="481"/>
        <end position="508"/>
    </location>
</feature>
<evidence type="ECO:0000256" key="2">
    <source>
        <dbReference type="ARBA" id="ARBA00022737"/>
    </source>
</evidence>
<feature type="binding site" evidence="6">
    <location>
        <position position="12"/>
    </location>
    <ligand>
        <name>Zn(2+)</name>
        <dbReference type="ChEBI" id="CHEBI:29105"/>
    </ligand>
</feature>
<keyword evidence="2" id="KW-0677">Repeat</keyword>
<feature type="binding site" evidence="6">
    <location>
        <position position="53"/>
    </location>
    <ligand>
        <name>Zn(2+)</name>
        <dbReference type="ChEBI" id="CHEBI:29105"/>
    </ligand>
</feature>
<evidence type="ECO:0000256" key="5">
    <source>
        <dbReference type="PROSITE-ProRule" id="PRU00042"/>
    </source>
</evidence>
<dbReference type="PROSITE" id="PS51915">
    <property type="entry name" value="ZAD"/>
    <property type="match status" value="1"/>
</dbReference>
<dbReference type="Gene3D" id="3.40.1800.20">
    <property type="match status" value="1"/>
</dbReference>
<feature type="domain" description="C2H2-type" evidence="7">
    <location>
        <begin position="537"/>
        <end position="565"/>
    </location>
</feature>
<feature type="domain" description="C2H2-type" evidence="7">
    <location>
        <begin position="205"/>
        <end position="233"/>
    </location>
</feature>
<keyword evidence="1 6" id="KW-0479">Metal-binding</keyword>
<evidence type="ECO:0000256" key="4">
    <source>
        <dbReference type="ARBA" id="ARBA00022833"/>
    </source>
</evidence>
<dbReference type="GO" id="GO:0005634">
    <property type="term" value="C:nucleus"/>
    <property type="evidence" value="ECO:0007669"/>
    <property type="project" value="InterPro"/>
</dbReference>
<keyword evidence="10" id="KW-1185">Reference proteome</keyword>
<dbReference type="Pfam" id="PF07776">
    <property type="entry name" value="zf-AD"/>
    <property type="match status" value="1"/>
</dbReference>
<organism evidence="9 10">
    <name type="scientific">Leptosia nina</name>
    <dbReference type="NCBI Taxonomy" id="320188"/>
    <lineage>
        <taxon>Eukaryota</taxon>
        <taxon>Metazoa</taxon>
        <taxon>Ecdysozoa</taxon>
        <taxon>Arthropoda</taxon>
        <taxon>Hexapoda</taxon>
        <taxon>Insecta</taxon>
        <taxon>Pterygota</taxon>
        <taxon>Neoptera</taxon>
        <taxon>Endopterygota</taxon>
        <taxon>Lepidoptera</taxon>
        <taxon>Glossata</taxon>
        <taxon>Ditrysia</taxon>
        <taxon>Papilionoidea</taxon>
        <taxon>Pieridae</taxon>
        <taxon>Pierinae</taxon>
        <taxon>Leptosia</taxon>
    </lineage>
</organism>
<reference evidence="9 10" key="1">
    <citation type="submission" date="2023-11" db="EMBL/GenBank/DDBJ databases">
        <authorList>
            <person name="Okamura Y."/>
        </authorList>
    </citation>
    <scope>NUCLEOTIDE SEQUENCE [LARGE SCALE GENOMIC DNA]</scope>
</reference>
<dbReference type="PROSITE" id="PS50157">
    <property type="entry name" value="ZINC_FINGER_C2H2_2"/>
    <property type="match status" value="9"/>
</dbReference>
<dbReference type="InterPro" id="IPR012934">
    <property type="entry name" value="Znf_AD"/>
</dbReference>
<feature type="binding site" evidence="6">
    <location>
        <position position="9"/>
    </location>
    <ligand>
        <name>Zn(2+)</name>
        <dbReference type="ChEBI" id="CHEBI:29105"/>
    </ligand>
</feature>
<dbReference type="EMBL" id="CAVLEF010000001">
    <property type="protein sequence ID" value="CAK1539991.1"/>
    <property type="molecule type" value="Genomic_DNA"/>
</dbReference>
<feature type="binding site" evidence="6">
    <location>
        <position position="56"/>
    </location>
    <ligand>
        <name>Zn(2+)</name>
        <dbReference type="ChEBI" id="CHEBI:29105"/>
    </ligand>
</feature>
<feature type="domain" description="C2H2-type" evidence="7">
    <location>
        <begin position="509"/>
        <end position="536"/>
    </location>
</feature>
<proteinExistence type="predicted"/>
<feature type="domain" description="C2H2-type" evidence="7">
    <location>
        <begin position="280"/>
        <end position="303"/>
    </location>
</feature>
<keyword evidence="4 6" id="KW-0862">Zinc</keyword>
<name>A0AAV1IUA8_9NEOP</name>
<dbReference type="SUPFAM" id="SSF57716">
    <property type="entry name" value="Glucocorticoid receptor-like (DNA-binding domain)"/>
    <property type="match status" value="1"/>
</dbReference>
<dbReference type="GO" id="GO:0008270">
    <property type="term" value="F:zinc ion binding"/>
    <property type="evidence" value="ECO:0007669"/>
    <property type="project" value="UniProtKB-UniRule"/>
</dbReference>
<dbReference type="PROSITE" id="PS00028">
    <property type="entry name" value="ZINC_FINGER_C2H2_1"/>
    <property type="match status" value="9"/>
</dbReference>
<dbReference type="InterPro" id="IPR013087">
    <property type="entry name" value="Znf_C2H2_type"/>
</dbReference>
<feature type="domain" description="C2H2-type" evidence="7">
    <location>
        <begin position="397"/>
        <end position="425"/>
    </location>
</feature>
<protein>
    <submittedName>
        <fullName evidence="9">Uncharacterized protein</fullName>
    </submittedName>
</protein>
<evidence type="ECO:0000313" key="10">
    <source>
        <dbReference type="Proteomes" id="UP001497472"/>
    </source>
</evidence>
<dbReference type="FunFam" id="3.30.160.60:FF:000202">
    <property type="entry name" value="Zinc finger protein 574"/>
    <property type="match status" value="1"/>
</dbReference>
<comment type="caution">
    <text evidence="9">The sequence shown here is derived from an EMBL/GenBank/DDBJ whole genome shotgun (WGS) entry which is preliminary data.</text>
</comment>
<gene>
    <name evidence="9" type="ORF">LNINA_LOCUS83</name>
</gene>
<evidence type="ECO:0000256" key="1">
    <source>
        <dbReference type="ARBA" id="ARBA00022723"/>
    </source>
</evidence>
<feature type="domain" description="C2H2-type" evidence="7">
    <location>
        <begin position="426"/>
        <end position="453"/>
    </location>
</feature>
<dbReference type="SMART" id="SM00868">
    <property type="entry name" value="zf-AD"/>
    <property type="match status" value="1"/>
</dbReference>
<dbReference type="SUPFAM" id="SSF57667">
    <property type="entry name" value="beta-beta-alpha zinc fingers"/>
    <property type="match status" value="6"/>
</dbReference>
<dbReference type="Pfam" id="PF12874">
    <property type="entry name" value="zf-met"/>
    <property type="match status" value="2"/>
</dbReference>
<accession>A0AAV1IUA8</accession>
<dbReference type="InterPro" id="IPR036236">
    <property type="entry name" value="Znf_C2H2_sf"/>
</dbReference>
<evidence type="ECO:0000256" key="3">
    <source>
        <dbReference type="ARBA" id="ARBA00022771"/>
    </source>
</evidence>
<evidence type="ECO:0000259" key="8">
    <source>
        <dbReference type="PROSITE" id="PS51915"/>
    </source>
</evidence>
<feature type="domain" description="C2H2-type" evidence="7">
    <location>
        <begin position="454"/>
        <end position="476"/>
    </location>
</feature>
<feature type="domain" description="ZAD" evidence="8">
    <location>
        <begin position="7"/>
        <end position="80"/>
    </location>
</feature>